<dbReference type="InterPro" id="IPR007763">
    <property type="entry name" value="NDUFA12"/>
</dbReference>
<feature type="compositionally biased region" description="Basic and acidic residues" evidence="2">
    <location>
        <begin position="146"/>
        <end position="159"/>
    </location>
</feature>
<dbReference type="GO" id="GO:0045271">
    <property type="term" value="C:respiratory chain complex I"/>
    <property type="evidence" value="ECO:0007669"/>
    <property type="project" value="InterPro"/>
</dbReference>
<dbReference type="Proteomes" id="UP000030653">
    <property type="component" value="Unassembled WGS sequence"/>
</dbReference>
<accession>M5G106</accession>
<dbReference type="RefSeq" id="XP_040629318.1">
    <property type="nucleotide sequence ID" value="XM_040768450.1"/>
</dbReference>
<gene>
    <name evidence="3" type="ORF">DACRYDRAFT_107342</name>
</gene>
<feature type="region of interest" description="Disordered" evidence="2">
    <location>
        <begin position="123"/>
        <end position="233"/>
    </location>
</feature>
<sequence>MLSGRWGMSRYLVGYDLEGNRFYEYPGHAAVAGRTRRVVKYRRRLVHPEYVDEQRNLPVQWQAWLSRLREAPPTPEELQTERLRLKQLVDNIAQIEERERGASLLSSPSSSSTPLKTGEIPVIDAAPDVCPPSTLATRPSMGSDTLSREDQELLRKREVMSQSPLSAYRPVEAGDVKTPIGRQPNPASTLPTADAQSEPTREQSPFPSRTPGADEPVGWQPSAAPRRRGGAAK</sequence>
<dbReference type="GO" id="GO:0032981">
    <property type="term" value="P:mitochondrial respiratory chain complex I assembly"/>
    <property type="evidence" value="ECO:0007669"/>
    <property type="project" value="TreeGrafter"/>
</dbReference>
<evidence type="ECO:0008006" key="5">
    <source>
        <dbReference type="Google" id="ProtNLM"/>
    </source>
</evidence>
<comment type="similarity">
    <text evidence="1">Belongs to the complex I NDUFA12 subunit family.</text>
</comment>
<dbReference type="Pfam" id="PF05071">
    <property type="entry name" value="NDUFA12"/>
    <property type="match status" value="1"/>
</dbReference>
<dbReference type="GO" id="GO:0005739">
    <property type="term" value="C:mitochondrion"/>
    <property type="evidence" value="ECO:0007669"/>
    <property type="project" value="TreeGrafter"/>
</dbReference>
<dbReference type="InterPro" id="IPR052618">
    <property type="entry name" value="ComplexI_NDUFA12"/>
</dbReference>
<dbReference type="OrthoDB" id="10255576at2759"/>
<evidence type="ECO:0000313" key="3">
    <source>
        <dbReference type="EMBL" id="EJU02424.1"/>
    </source>
</evidence>
<evidence type="ECO:0000256" key="2">
    <source>
        <dbReference type="SAM" id="MobiDB-lite"/>
    </source>
</evidence>
<name>M5G106_DACPD</name>
<dbReference type="STRING" id="1858805.M5G106"/>
<proteinExistence type="inferred from homology"/>
<dbReference type="GeneID" id="63683512"/>
<evidence type="ECO:0000313" key="4">
    <source>
        <dbReference type="Proteomes" id="UP000030653"/>
    </source>
</evidence>
<dbReference type="EMBL" id="JH795862">
    <property type="protein sequence ID" value="EJU02424.1"/>
    <property type="molecule type" value="Genomic_DNA"/>
</dbReference>
<dbReference type="AlphaFoldDB" id="M5G106"/>
<dbReference type="PANTHER" id="PTHR32470:SF2">
    <property type="entry name" value="NADH DEHYDROGENASE [UBIQUINONE] 1 ALPHA SUBCOMPLEX ASSEMBLY FACTOR 2"/>
    <property type="match status" value="1"/>
</dbReference>
<dbReference type="OMA" id="YEANSLN"/>
<dbReference type="HOGENOM" id="CLU_100704_0_0_1"/>
<keyword evidence="4" id="KW-1185">Reference proteome</keyword>
<dbReference type="PANTHER" id="PTHR32470">
    <property type="entry name" value="ADH DEHYDROGENASE [UBIQUINONE] 1 ALPHA SUBCOMPLEX ASSEMBLY FACTOR 2"/>
    <property type="match status" value="1"/>
</dbReference>
<feature type="compositionally biased region" description="Polar residues" evidence="2">
    <location>
        <begin position="134"/>
        <end position="145"/>
    </location>
</feature>
<protein>
    <recommendedName>
        <fullName evidence="5">NADH dehydrogenase [ubiquinone] 1 alpha subcomplex subunit</fullName>
    </recommendedName>
</protein>
<organism evidence="3 4">
    <name type="scientific">Dacryopinax primogenitus (strain DJM 731)</name>
    <name type="common">Brown rot fungus</name>
    <dbReference type="NCBI Taxonomy" id="1858805"/>
    <lineage>
        <taxon>Eukaryota</taxon>
        <taxon>Fungi</taxon>
        <taxon>Dikarya</taxon>
        <taxon>Basidiomycota</taxon>
        <taxon>Agaricomycotina</taxon>
        <taxon>Dacrymycetes</taxon>
        <taxon>Dacrymycetales</taxon>
        <taxon>Dacrymycetaceae</taxon>
        <taxon>Dacryopinax</taxon>
    </lineage>
</organism>
<feature type="compositionally biased region" description="Polar residues" evidence="2">
    <location>
        <begin position="185"/>
        <end position="207"/>
    </location>
</feature>
<evidence type="ECO:0000256" key="1">
    <source>
        <dbReference type="ARBA" id="ARBA00007355"/>
    </source>
</evidence>
<reference evidence="3 4" key="1">
    <citation type="journal article" date="2012" name="Science">
        <title>The Paleozoic origin of enzymatic lignin decomposition reconstructed from 31 fungal genomes.</title>
        <authorList>
            <person name="Floudas D."/>
            <person name="Binder M."/>
            <person name="Riley R."/>
            <person name="Barry K."/>
            <person name="Blanchette R.A."/>
            <person name="Henrissat B."/>
            <person name="Martinez A.T."/>
            <person name="Otillar R."/>
            <person name="Spatafora J.W."/>
            <person name="Yadav J.S."/>
            <person name="Aerts A."/>
            <person name="Benoit I."/>
            <person name="Boyd A."/>
            <person name="Carlson A."/>
            <person name="Copeland A."/>
            <person name="Coutinho P.M."/>
            <person name="de Vries R.P."/>
            <person name="Ferreira P."/>
            <person name="Findley K."/>
            <person name="Foster B."/>
            <person name="Gaskell J."/>
            <person name="Glotzer D."/>
            <person name="Gorecki P."/>
            <person name="Heitman J."/>
            <person name="Hesse C."/>
            <person name="Hori C."/>
            <person name="Igarashi K."/>
            <person name="Jurgens J.A."/>
            <person name="Kallen N."/>
            <person name="Kersten P."/>
            <person name="Kohler A."/>
            <person name="Kuees U."/>
            <person name="Kumar T.K.A."/>
            <person name="Kuo A."/>
            <person name="LaButti K."/>
            <person name="Larrondo L.F."/>
            <person name="Lindquist E."/>
            <person name="Ling A."/>
            <person name="Lombard V."/>
            <person name="Lucas S."/>
            <person name="Lundell T."/>
            <person name="Martin R."/>
            <person name="McLaughlin D.J."/>
            <person name="Morgenstern I."/>
            <person name="Morin E."/>
            <person name="Murat C."/>
            <person name="Nagy L.G."/>
            <person name="Nolan M."/>
            <person name="Ohm R.A."/>
            <person name="Patyshakuliyeva A."/>
            <person name="Rokas A."/>
            <person name="Ruiz-Duenas F.J."/>
            <person name="Sabat G."/>
            <person name="Salamov A."/>
            <person name="Samejima M."/>
            <person name="Schmutz J."/>
            <person name="Slot J.C."/>
            <person name="St John F."/>
            <person name="Stenlid J."/>
            <person name="Sun H."/>
            <person name="Sun S."/>
            <person name="Syed K."/>
            <person name="Tsang A."/>
            <person name="Wiebenga A."/>
            <person name="Young D."/>
            <person name="Pisabarro A."/>
            <person name="Eastwood D.C."/>
            <person name="Martin F."/>
            <person name="Cullen D."/>
            <person name="Grigoriev I.V."/>
            <person name="Hibbett D.S."/>
        </authorList>
    </citation>
    <scope>NUCLEOTIDE SEQUENCE [LARGE SCALE GENOMIC DNA]</scope>
    <source>
        <strain evidence="3 4">DJM-731 SS1</strain>
    </source>
</reference>